<evidence type="ECO:0000313" key="4">
    <source>
        <dbReference type="Proteomes" id="UP000185725"/>
    </source>
</evidence>
<reference evidence="2 4" key="1">
    <citation type="submission" date="2017-01" db="EMBL/GenBank/DDBJ databases">
        <authorList>
            <person name="Varghese N."/>
            <person name="Submissions S."/>
        </authorList>
    </citation>
    <scope>NUCLEOTIDE SEQUENCE [LARGE SCALE GENOMIC DNA]</scope>
    <source>
        <strain evidence="2 4">ATCC 27950</strain>
    </source>
</reference>
<dbReference type="RefSeq" id="WP_076560400.1">
    <property type="nucleotide sequence ID" value="NZ_CP033929.1"/>
</dbReference>
<protein>
    <submittedName>
        <fullName evidence="3">Uncharacterized protein</fullName>
    </submittedName>
</protein>
<gene>
    <name evidence="3" type="ORF">NCTC13560_03854</name>
    <name evidence="2" type="ORF">SAMN05421682_105232</name>
</gene>
<accession>A0A381JR25</accession>
<dbReference type="EMBL" id="UFVS01000002">
    <property type="protein sequence ID" value="SUY53902.1"/>
    <property type="molecule type" value="Genomic_DNA"/>
</dbReference>
<feature type="transmembrane region" description="Helical" evidence="1">
    <location>
        <begin position="155"/>
        <end position="177"/>
    </location>
</feature>
<dbReference type="Proteomes" id="UP000185725">
    <property type="component" value="Unassembled WGS sequence"/>
</dbReference>
<evidence type="ECO:0000256" key="1">
    <source>
        <dbReference type="SAM" id="Phobius"/>
    </source>
</evidence>
<dbReference type="GeneID" id="303675862"/>
<dbReference type="Proteomes" id="UP000255231">
    <property type="component" value="Unassembled WGS sequence"/>
</dbReference>
<evidence type="ECO:0000313" key="2">
    <source>
        <dbReference type="EMBL" id="SIQ50239.1"/>
    </source>
</evidence>
<dbReference type="AlphaFoldDB" id="A0A381JR25"/>
<keyword evidence="1" id="KW-0472">Membrane</keyword>
<reference evidence="3 5" key="2">
    <citation type="submission" date="2018-06" db="EMBL/GenBank/DDBJ databases">
        <authorList>
            <consortium name="Pathogen Informatics"/>
            <person name="Doyle S."/>
        </authorList>
    </citation>
    <scope>NUCLEOTIDE SEQUENCE [LARGE SCALE GENOMIC DNA]</scope>
    <source>
        <strain evidence="3 5">NCTC13560</strain>
    </source>
</reference>
<keyword evidence="1" id="KW-0812">Transmembrane</keyword>
<keyword evidence="4" id="KW-1185">Reference proteome</keyword>
<feature type="transmembrane region" description="Helical" evidence="1">
    <location>
        <begin position="88"/>
        <end position="109"/>
    </location>
</feature>
<sequence>MTKEQKNQVRNYLLDKKLPVDLMMEVEDHFVSQINELQMEKDLPFDEAFNAAIISWHDDLKLFWDGNWSLENTSMLIKKSTRQKLFSILKKSVMLAVFSYVVMVLFYLLIPFNVFRIGVGVLISIIMIIPLIIYIKEKKYFDLPKKYKNIRLSAYQDMVIIFFILPMSSSWIFRFILESNDGFLDIGQLEGFFVNFLFLFFFLFEAAIIVSQQKYLEIIKKIIPYLQENFEVSN</sequence>
<dbReference type="EMBL" id="FTMF01000005">
    <property type="protein sequence ID" value="SIQ50239.1"/>
    <property type="molecule type" value="Genomic_DNA"/>
</dbReference>
<name>A0A381JR25_9FLAO</name>
<feature type="transmembrane region" description="Helical" evidence="1">
    <location>
        <begin position="115"/>
        <end position="135"/>
    </location>
</feature>
<keyword evidence="1" id="KW-1133">Transmembrane helix</keyword>
<proteinExistence type="predicted"/>
<feature type="transmembrane region" description="Helical" evidence="1">
    <location>
        <begin position="192"/>
        <end position="211"/>
    </location>
</feature>
<evidence type="ECO:0000313" key="3">
    <source>
        <dbReference type="EMBL" id="SUY53902.1"/>
    </source>
</evidence>
<organism evidence="3 5">
    <name type="scientific">Chryseobacterium indoltheticum</name>
    <dbReference type="NCBI Taxonomy" id="254"/>
    <lineage>
        <taxon>Bacteria</taxon>
        <taxon>Pseudomonadati</taxon>
        <taxon>Bacteroidota</taxon>
        <taxon>Flavobacteriia</taxon>
        <taxon>Flavobacteriales</taxon>
        <taxon>Weeksellaceae</taxon>
        <taxon>Chryseobacterium group</taxon>
        <taxon>Chryseobacterium</taxon>
    </lineage>
</organism>
<evidence type="ECO:0000313" key="5">
    <source>
        <dbReference type="Proteomes" id="UP000255231"/>
    </source>
</evidence>
<dbReference type="OrthoDB" id="1247773at2"/>
<dbReference type="KEGG" id="cil:EG358_19355"/>